<dbReference type="EMBL" id="KE375215">
    <property type="protein sequence ID" value="EPQ61737.1"/>
    <property type="molecule type" value="Genomic_DNA"/>
</dbReference>
<sequence>MKYLHQISRSPSLSIKALFLLLLSSGLASLLQGEINLSDKPGYHCKKKVYLFSEVETARKAACNAFVSIRKRARRPLVHTYDTDIENLIYEWTFPLSISKDSEGKRRENIEKITFNNNCELKDVLYYHRKSQEFKSCIKVPKASTSTNPGINQVPSETSVQCGSLSWEIKEIQRHSSKRLSNFLDSFFEVEDTSHEIDGPWKRTILKKHVTINQVSQNIRYEIIVNNQYEVHAIIVMHYISHKLIAASKANNDINDIVRRKPIHYKNSIRLVCMLDKVFPLFPSKKMSDLVKSRKRKSRD</sequence>
<reference evidence="3" key="3">
    <citation type="submission" date="2018-07" db="EMBL/GenBank/DDBJ databases">
        <authorList>
            <person name="Quirk P.G."/>
            <person name="Krulwich T.A."/>
        </authorList>
    </citation>
    <scope>NUCLEOTIDE SEQUENCE</scope>
    <source>
        <strain evidence="3">96224</strain>
    </source>
</reference>
<feature type="non-terminal residue" evidence="3">
    <location>
        <position position="300"/>
    </location>
</feature>
<accession>A0A061HHJ0</accession>
<name>A0A061HHJ0_BLUGR</name>
<reference evidence="2" key="2">
    <citation type="submission" date="2013-01" db="EMBL/GenBank/DDBJ databases">
        <title>The wheat powdery mildew genome reveals unique evolution of an obligate biotroph.</title>
        <authorList>
            <person name="Oberhaensli S."/>
            <person name="Wicker T."/>
            <person name="Keller B."/>
        </authorList>
    </citation>
    <scope>NUCLEOTIDE SEQUENCE</scope>
    <source>
        <strain evidence="2">96224</strain>
    </source>
</reference>
<gene>
    <name evidence="2" type="ORF">BGT96224_ASP20408</name>
    <name evidence="3" type="ORF">BGT96224V2_LOCUS6823</name>
</gene>
<evidence type="ECO:0000313" key="4">
    <source>
        <dbReference type="Proteomes" id="UP000053110"/>
    </source>
</evidence>
<proteinExistence type="predicted"/>
<dbReference type="AlphaFoldDB" id="A0A061HHJ0"/>
<evidence type="ECO:0000313" key="2">
    <source>
        <dbReference type="EMBL" id="EPQ61737.1"/>
    </source>
</evidence>
<organism evidence="3">
    <name type="scientific">Blumeria graminis f. sp. tritici 96224</name>
    <dbReference type="NCBI Taxonomy" id="1268274"/>
    <lineage>
        <taxon>Eukaryota</taxon>
        <taxon>Fungi</taxon>
        <taxon>Dikarya</taxon>
        <taxon>Ascomycota</taxon>
        <taxon>Pezizomycotina</taxon>
        <taxon>Leotiomycetes</taxon>
        <taxon>Erysiphales</taxon>
        <taxon>Erysiphaceae</taxon>
        <taxon>Blumeria</taxon>
    </lineage>
</organism>
<dbReference type="EMBL" id="UIGY01000244">
    <property type="protein sequence ID" value="SUZ13651.1"/>
    <property type="molecule type" value="Genomic_DNA"/>
</dbReference>
<feature type="chain" id="PRO_5044538285" evidence="1">
    <location>
        <begin position="29"/>
        <end position="300"/>
    </location>
</feature>
<dbReference type="OrthoDB" id="10364183at2759"/>
<evidence type="ECO:0000313" key="3">
    <source>
        <dbReference type="EMBL" id="SUZ13651.1"/>
    </source>
</evidence>
<evidence type="ECO:0000256" key="1">
    <source>
        <dbReference type="SAM" id="SignalP"/>
    </source>
</evidence>
<feature type="signal peptide" evidence="1">
    <location>
        <begin position="1"/>
        <end position="28"/>
    </location>
</feature>
<dbReference type="HOGENOM" id="CLU_927462_0_0_1"/>
<reference evidence="4" key="1">
    <citation type="journal article" date="2013" name="Nat. Genet.">
        <title>The wheat powdery mildew genome shows the unique evolution of an obligate biotroph.</title>
        <authorList>
            <person name="Wicker T."/>
            <person name="Oberhaensli S."/>
            <person name="Parlange F."/>
            <person name="Buchmann J.P."/>
            <person name="Shatalina M."/>
            <person name="Roffler S."/>
            <person name="Ben-David R."/>
            <person name="Dolezel J."/>
            <person name="Simkova H."/>
            <person name="Schulze-Lefert P."/>
            <person name="Spanu P.D."/>
            <person name="Bruggmann R."/>
            <person name="Amselem J."/>
            <person name="Quesneville H."/>
            <person name="Ver Loren van Themaat E."/>
            <person name="Paape T."/>
            <person name="Shimizu K.K."/>
            <person name="Keller B."/>
        </authorList>
    </citation>
    <scope>NUCLEOTIDE SEQUENCE [LARGE SCALE GENOMIC DNA]</scope>
    <source>
        <strain evidence="4">96224</strain>
    </source>
</reference>
<protein>
    <submittedName>
        <fullName evidence="3">BgtASP-20408</fullName>
    </submittedName>
</protein>
<keyword evidence="1" id="KW-0732">Signal</keyword>
<dbReference type="Proteomes" id="UP000053110">
    <property type="component" value="Unassembled WGS sequence"/>
</dbReference>